<organism evidence="1 2">
    <name type="scientific">Populus trichocarpa</name>
    <name type="common">Western balsam poplar</name>
    <name type="synonym">Populus balsamifera subsp. trichocarpa</name>
    <dbReference type="NCBI Taxonomy" id="3694"/>
    <lineage>
        <taxon>Eukaryota</taxon>
        <taxon>Viridiplantae</taxon>
        <taxon>Streptophyta</taxon>
        <taxon>Embryophyta</taxon>
        <taxon>Tracheophyta</taxon>
        <taxon>Spermatophyta</taxon>
        <taxon>Magnoliopsida</taxon>
        <taxon>eudicotyledons</taxon>
        <taxon>Gunneridae</taxon>
        <taxon>Pentapetalae</taxon>
        <taxon>rosids</taxon>
        <taxon>fabids</taxon>
        <taxon>Malpighiales</taxon>
        <taxon>Salicaceae</taxon>
        <taxon>Saliceae</taxon>
        <taxon>Populus</taxon>
    </lineage>
</organism>
<dbReference type="EMBL" id="CM009294">
    <property type="protein sequence ID" value="PNT36466.1"/>
    <property type="molecule type" value="Genomic_DNA"/>
</dbReference>
<sequence length="87" mass="10112">MYNRSSTVTTICGEENRNPSLNKMEISQTNHLIQFLVQSPGLSHVTNINKLLQNEQWIVGKCCKESKKRRYTHSNIFNILKRFNSLS</sequence>
<dbReference type="Proteomes" id="UP000006729">
    <property type="component" value="Chromosome 5"/>
</dbReference>
<evidence type="ECO:0000313" key="1">
    <source>
        <dbReference type="EMBL" id="PNT36466.1"/>
    </source>
</evidence>
<reference evidence="1 2" key="1">
    <citation type="journal article" date="2006" name="Science">
        <title>The genome of black cottonwood, Populus trichocarpa (Torr. &amp; Gray).</title>
        <authorList>
            <person name="Tuskan G.A."/>
            <person name="Difazio S."/>
            <person name="Jansson S."/>
            <person name="Bohlmann J."/>
            <person name="Grigoriev I."/>
            <person name="Hellsten U."/>
            <person name="Putnam N."/>
            <person name="Ralph S."/>
            <person name="Rombauts S."/>
            <person name="Salamov A."/>
            <person name="Schein J."/>
            <person name="Sterck L."/>
            <person name="Aerts A."/>
            <person name="Bhalerao R.R."/>
            <person name="Bhalerao R.P."/>
            <person name="Blaudez D."/>
            <person name="Boerjan W."/>
            <person name="Brun A."/>
            <person name="Brunner A."/>
            <person name="Busov V."/>
            <person name="Campbell M."/>
            <person name="Carlson J."/>
            <person name="Chalot M."/>
            <person name="Chapman J."/>
            <person name="Chen G.L."/>
            <person name="Cooper D."/>
            <person name="Coutinho P.M."/>
            <person name="Couturier J."/>
            <person name="Covert S."/>
            <person name="Cronk Q."/>
            <person name="Cunningham R."/>
            <person name="Davis J."/>
            <person name="Degroeve S."/>
            <person name="Dejardin A."/>
            <person name="Depamphilis C."/>
            <person name="Detter J."/>
            <person name="Dirks B."/>
            <person name="Dubchak I."/>
            <person name="Duplessis S."/>
            <person name="Ehlting J."/>
            <person name="Ellis B."/>
            <person name="Gendler K."/>
            <person name="Goodstein D."/>
            <person name="Gribskov M."/>
            <person name="Grimwood J."/>
            <person name="Groover A."/>
            <person name="Gunter L."/>
            <person name="Hamberger B."/>
            <person name="Heinze B."/>
            <person name="Helariutta Y."/>
            <person name="Henrissat B."/>
            <person name="Holligan D."/>
            <person name="Holt R."/>
            <person name="Huang W."/>
            <person name="Islam-Faridi N."/>
            <person name="Jones S."/>
            <person name="Jones-Rhoades M."/>
            <person name="Jorgensen R."/>
            <person name="Joshi C."/>
            <person name="Kangasjarvi J."/>
            <person name="Karlsson J."/>
            <person name="Kelleher C."/>
            <person name="Kirkpatrick R."/>
            <person name="Kirst M."/>
            <person name="Kohler A."/>
            <person name="Kalluri U."/>
            <person name="Larimer F."/>
            <person name="Leebens-Mack J."/>
            <person name="Leple J.C."/>
            <person name="Locascio P."/>
            <person name="Lou Y."/>
            <person name="Lucas S."/>
            <person name="Martin F."/>
            <person name="Montanini B."/>
            <person name="Napoli C."/>
            <person name="Nelson D.R."/>
            <person name="Nelson C."/>
            <person name="Nieminen K."/>
            <person name="Nilsson O."/>
            <person name="Pereda V."/>
            <person name="Peter G."/>
            <person name="Philippe R."/>
            <person name="Pilate G."/>
            <person name="Poliakov A."/>
            <person name="Razumovskaya J."/>
            <person name="Richardson P."/>
            <person name="Rinaldi C."/>
            <person name="Ritland K."/>
            <person name="Rouze P."/>
            <person name="Ryaboy D."/>
            <person name="Schmutz J."/>
            <person name="Schrader J."/>
            <person name="Segerman B."/>
            <person name="Shin H."/>
            <person name="Siddiqui A."/>
            <person name="Sterky F."/>
            <person name="Terry A."/>
            <person name="Tsai C.J."/>
            <person name="Uberbacher E."/>
            <person name="Unneberg P."/>
            <person name="Vahala J."/>
            <person name="Wall K."/>
            <person name="Wessler S."/>
            <person name="Yang G."/>
            <person name="Yin T."/>
            <person name="Douglas C."/>
            <person name="Marra M."/>
            <person name="Sandberg G."/>
            <person name="Van de Peer Y."/>
            <person name="Rokhsar D."/>
        </authorList>
    </citation>
    <scope>NUCLEOTIDE SEQUENCE [LARGE SCALE GENOMIC DNA]</scope>
    <source>
        <strain evidence="2">cv. Nisqually</strain>
    </source>
</reference>
<protein>
    <submittedName>
        <fullName evidence="1">Uncharacterized protein</fullName>
    </submittedName>
</protein>
<gene>
    <name evidence="1" type="ORF">POPTR_005G128700</name>
</gene>
<name>A0A2K2AG06_POPTR</name>
<keyword evidence="2" id="KW-1185">Reference proteome</keyword>
<dbReference type="InParanoid" id="A0A2K2AG06"/>
<proteinExistence type="predicted"/>
<evidence type="ECO:0000313" key="2">
    <source>
        <dbReference type="Proteomes" id="UP000006729"/>
    </source>
</evidence>
<accession>A0A2K2AG06</accession>
<dbReference type="AlphaFoldDB" id="A0A2K2AG06"/>